<dbReference type="AlphaFoldDB" id="A0A4C1SLB6"/>
<reference evidence="1 2" key="1">
    <citation type="journal article" date="2019" name="Commun. Biol.">
        <title>The bagworm genome reveals a unique fibroin gene that provides high tensile strength.</title>
        <authorList>
            <person name="Kono N."/>
            <person name="Nakamura H."/>
            <person name="Ohtoshi R."/>
            <person name="Tomita M."/>
            <person name="Numata K."/>
            <person name="Arakawa K."/>
        </authorList>
    </citation>
    <scope>NUCLEOTIDE SEQUENCE [LARGE SCALE GENOMIC DNA]</scope>
</reference>
<organism evidence="1 2">
    <name type="scientific">Eumeta variegata</name>
    <name type="common">Bagworm moth</name>
    <name type="synonym">Eumeta japonica</name>
    <dbReference type="NCBI Taxonomy" id="151549"/>
    <lineage>
        <taxon>Eukaryota</taxon>
        <taxon>Metazoa</taxon>
        <taxon>Ecdysozoa</taxon>
        <taxon>Arthropoda</taxon>
        <taxon>Hexapoda</taxon>
        <taxon>Insecta</taxon>
        <taxon>Pterygota</taxon>
        <taxon>Neoptera</taxon>
        <taxon>Endopterygota</taxon>
        <taxon>Lepidoptera</taxon>
        <taxon>Glossata</taxon>
        <taxon>Ditrysia</taxon>
        <taxon>Tineoidea</taxon>
        <taxon>Psychidae</taxon>
        <taxon>Oiketicinae</taxon>
        <taxon>Eumeta</taxon>
    </lineage>
</organism>
<accession>A0A4C1SLB6</accession>
<keyword evidence="2" id="KW-1185">Reference proteome</keyword>
<sequence length="186" mass="20928">MSCRCFAIAGTSHGIADVKVFGQRSRKERKRVSLLPDDNLYQDGSDTERVRMAVNTTKDLPVHSLRCSNNPHCTKHILHYPIADVIDHELITNFIVVKANWIRDDANDTTLVNPAPLQNFRHRGVINALPNDLTGRSFGRRARRPVLRGNEMFPMNYGEGIFKKGACSKARNALVTPLREVVVEVP</sequence>
<dbReference type="Proteomes" id="UP000299102">
    <property type="component" value="Unassembled WGS sequence"/>
</dbReference>
<name>A0A4C1SLB6_EUMVA</name>
<gene>
    <name evidence="1" type="ORF">EVAR_97829_1</name>
</gene>
<evidence type="ECO:0000313" key="2">
    <source>
        <dbReference type="Proteomes" id="UP000299102"/>
    </source>
</evidence>
<protein>
    <submittedName>
        <fullName evidence="1">Uncharacterized protein</fullName>
    </submittedName>
</protein>
<comment type="caution">
    <text evidence="1">The sequence shown here is derived from an EMBL/GenBank/DDBJ whole genome shotgun (WGS) entry which is preliminary data.</text>
</comment>
<dbReference type="EMBL" id="BGZK01003613">
    <property type="protein sequence ID" value="GBP03003.1"/>
    <property type="molecule type" value="Genomic_DNA"/>
</dbReference>
<evidence type="ECO:0000313" key="1">
    <source>
        <dbReference type="EMBL" id="GBP03003.1"/>
    </source>
</evidence>
<proteinExistence type="predicted"/>